<proteinExistence type="predicted"/>
<accession>A0A2P2QAZ8</accession>
<protein>
    <submittedName>
        <fullName evidence="1">Uncharacterized protein</fullName>
    </submittedName>
</protein>
<dbReference type="AlphaFoldDB" id="A0A2P2QAZ8"/>
<dbReference type="EMBL" id="GGEC01083694">
    <property type="protein sequence ID" value="MBX64178.1"/>
    <property type="molecule type" value="Transcribed_RNA"/>
</dbReference>
<sequence length="21" mass="2505">MLEGEDKVQSFNIVCKMYELQ</sequence>
<name>A0A2P2QAZ8_RHIMU</name>
<reference evidence="1" key="1">
    <citation type="submission" date="2018-02" db="EMBL/GenBank/DDBJ databases">
        <title>Rhizophora mucronata_Transcriptome.</title>
        <authorList>
            <person name="Meera S.P."/>
            <person name="Sreeshan A."/>
            <person name="Augustine A."/>
        </authorList>
    </citation>
    <scope>NUCLEOTIDE SEQUENCE</scope>
    <source>
        <tissue evidence="1">Leaf</tissue>
    </source>
</reference>
<organism evidence="1">
    <name type="scientific">Rhizophora mucronata</name>
    <name type="common">Asiatic mangrove</name>
    <dbReference type="NCBI Taxonomy" id="61149"/>
    <lineage>
        <taxon>Eukaryota</taxon>
        <taxon>Viridiplantae</taxon>
        <taxon>Streptophyta</taxon>
        <taxon>Embryophyta</taxon>
        <taxon>Tracheophyta</taxon>
        <taxon>Spermatophyta</taxon>
        <taxon>Magnoliopsida</taxon>
        <taxon>eudicotyledons</taxon>
        <taxon>Gunneridae</taxon>
        <taxon>Pentapetalae</taxon>
        <taxon>rosids</taxon>
        <taxon>fabids</taxon>
        <taxon>Malpighiales</taxon>
        <taxon>Rhizophoraceae</taxon>
        <taxon>Rhizophora</taxon>
    </lineage>
</organism>
<evidence type="ECO:0000313" key="1">
    <source>
        <dbReference type="EMBL" id="MBX64178.1"/>
    </source>
</evidence>